<dbReference type="Gene3D" id="3.30.70.580">
    <property type="entry name" value="Pseudouridine synthase I, catalytic domain, N-terminal subdomain"/>
    <property type="match status" value="1"/>
</dbReference>
<dbReference type="InterPro" id="IPR042092">
    <property type="entry name" value="PsdUridine_s_RsuA/RluB/E/F_cat"/>
</dbReference>
<comment type="similarity">
    <text evidence="1 4">Belongs to the pseudouridine synthase RsuA family.</text>
</comment>
<keyword evidence="7" id="KW-1185">Reference proteome</keyword>
<dbReference type="EMBL" id="AZDJ01000013">
    <property type="protein sequence ID" value="KRK73391.1"/>
    <property type="molecule type" value="Genomic_DNA"/>
</dbReference>
<dbReference type="GO" id="GO:0003723">
    <property type="term" value="F:RNA binding"/>
    <property type="evidence" value="ECO:0007669"/>
    <property type="project" value="UniProtKB-KW"/>
</dbReference>
<comment type="caution">
    <text evidence="6">The sequence shown here is derived from an EMBL/GenBank/DDBJ whole genome shotgun (WGS) entry which is preliminary data.</text>
</comment>
<evidence type="ECO:0000259" key="5">
    <source>
        <dbReference type="SMART" id="SM00363"/>
    </source>
</evidence>
<dbReference type="InterPro" id="IPR020094">
    <property type="entry name" value="TruA/RsuA/RluB/E/F_N"/>
</dbReference>
<evidence type="ECO:0000256" key="2">
    <source>
        <dbReference type="ARBA" id="ARBA00023235"/>
    </source>
</evidence>
<dbReference type="RefSeq" id="WP_056950728.1">
    <property type="nucleotide sequence ID" value="NZ_AZDJ01000013.1"/>
</dbReference>
<dbReference type="FunFam" id="3.30.70.580:FF:000005">
    <property type="entry name" value="Pseudouridine synthase"/>
    <property type="match status" value="1"/>
</dbReference>
<dbReference type="SUPFAM" id="SSF55174">
    <property type="entry name" value="Alpha-L RNA-binding motif"/>
    <property type="match status" value="1"/>
</dbReference>
<feature type="domain" description="RNA-binding S4" evidence="5">
    <location>
        <begin position="7"/>
        <end position="64"/>
    </location>
</feature>
<name>A0A0R1JQ28_9LACO</name>
<dbReference type="NCBIfam" id="TIGR00093">
    <property type="entry name" value="pseudouridine synthase"/>
    <property type="match status" value="1"/>
</dbReference>
<gene>
    <name evidence="6" type="ORF">FD02_GL001249</name>
</gene>
<dbReference type="SMART" id="SM00363">
    <property type="entry name" value="S4"/>
    <property type="match status" value="1"/>
</dbReference>
<dbReference type="InterPro" id="IPR006145">
    <property type="entry name" value="PsdUridine_synth_RsuA/RluA"/>
</dbReference>
<dbReference type="PANTHER" id="PTHR47683:SF2">
    <property type="entry name" value="RNA-BINDING S4 DOMAIN-CONTAINING PROTEIN"/>
    <property type="match status" value="1"/>
</dbReference>
<dbReference type="PATRIC" id="fig|1291734.4.peg.1280"/>
<dbReference type="FunFam" id="3.10.290.10:FF:000003">
    <property type="entry name" value="Pseudouridine synthase"/>
    <property type="match status" value="1"/>
</dbReference>
<dbReference type="InterPro" id="IPR002942">
    <property type="entry name" value="S4_RNA-bd"/>
</dbReference>
<dbReference type="STRING" id="1291734.FD02_GL001249"/>
<keyword evidence="2 4" id="KW-0413">Isomerase</keyword>
<dbReference type="CDD" id="cd02870">
    <property type="entry name" value="PseudoU_synth_RsuA_like"/>
    <property type="match status" value="1"/>
</dbReference>
<evidence type="ECO:0000256" key="1">
    <source>
        <dbReference type="ARBA" id="ARBA00008348"/>
    </source>
</evidence>
<dbReference type="Pfam" id="PF00849">
    <property type="entry name" value="PseudoU_synth_2"/>
    <property type="match status" value="1"/>
</dbReference>
<evidence type="ECO:0000313" key="7">
    <source>
        <dbReference type="Proteomes" id="UP000051804"/>
    </source>
</evidence>
<dbReference type="Pfam" id="PF01479">
    <property type="entry name" value="S4"/>
    <property type="match status" value="1"/>
</dbReference>
<dbReference type="AlphaFoldDB" id="A0A0R1JQ28"/>
<dbReference type="InterPro" id="IPR036986">
    <property type="entry name" value="S4_RNA-bd_sf"/>
</dbReference>
<reference evidence="6 7" key="1">
    <citation type="journal article" date="2015" name="Genome Announc.">
        <title>Expanding the biotechnology potential of lactobacilli through comparative genomics of 213 strains and associated genera.</title>
        <authorList>
            <person name="Sun Z."/>
            <person name="Harris H.M."/>
            <person name="McCann A."/>
            <person name="Guo C."/>
            <person name="Argimon S."/>
            <person name="Zhang W."/>
            <person name="Yang X."/>
            <person name="Jeffery I.B."/>
            <person name="Cooney J.C."/>
            <person name="Kagawa T.F."/>
            <person name="Liu W."/>
            <person name="Song Y."/>
            <person name="Salvetti E."/>
            <person name="Wrobel A."/>
            <person name="Rasinkangas P."/>
            <person name="Parkhill J."/>
            <person name="Rea M.C."/>
            <person name="O'Sullivan O."/>
            <person name="Ritari J."/>
            <person name="Douillard F.P."/>
            <person name="Paul Ross R."/>
            <person name="Yang R."/>
            <person name="Briner A.E."/>
            <person name="Felis G.E."/>
            <person name="de Vos W.M."/>
            <person name="Barrangou R."/>
            <person name="Klaenhammer T.R."/>
            <person name="Caufield P.W."/>
            <person name="Cui Y."/>
            <person name="Zhang H."/>
            <person name="O'Toole P.W."/>
        </authorList>
    </citation>
    <scope>NUCLEOTIDE SEQUENCE [LARGE SCALE GENOMIC DNA]</scope>
    <source>
        <strain evidence="6 7">JCM 17158</strain>
    </source>
</reference>
<organism evidence="6 7">
    <name type="scientific">Lacticaseibacillus nasuensis JCM 17158</name>
    <dbReference type="NCBI Taxonomy" id="1291734"/>
    <lineage>
        <taxon>Bacteria</taxon>
        <taxon>Bacillati</taxon>
        <taxon>Bacillota</taxon>
        <taxon>Bacilli</taxon>
        <taxon>Lactobacillales</taxon>
        <taxon>Lactobacillaceae</taxon>
        <taxon>Lacticaseibacillus</taxon>
    </lineage>
</organism>
<protein>
    <recommendedName>
        <fullName evidence="4">Pseudouridine synthase</fullName>
        <ecNumber evidence="4">5.4.99.-</ecNumber>
    </recommendedName>
</protein>
<accession>A0A0R1JQ28</accession>
<dbReference type="GO" id="GO:0120159">
    <property type="term" value="F:rRNA pseudouridine synthase activity"/>
    <property type="evidence" value="ECO:0007669"/>
    <property type="project" value="UniProtKB-ARBA"/>
</dbReference>
<dbReference type="SUPFAM" id="SSF55120">
    <property type="entry name" value="Pseudouridine synthase"/>
    <property type="match status" value="1"/>
</dbReference>
<proteinExistence type="inferred from homology"/>
<evidence type="ECO:0000256" key="3">
    <source>
        <dbReference type="PROSITE-ProRule" id="PRU00182"/>
    </source>
</evidence>
<dbReference type="Proteomes" id="UP000051804">
    <property type="component" value="Unassembled WGS sequence"/>
</dbReference>
<dbReference type="EC" id="5.4.99.-" evidence="4"/>
<dbReference type="Gene3D" id="3.30.70.1560">
    <property type="entry name" value="Alpha-L RNA-binding motif"/>
    <property type="match status" value="1"/>
</dbReference>
<dbReference type="InterPro" id="IPR000748">
    <property type="entry name" value="PsdUridine_synth_RsuA/RluB/E/F"/>
</dbReference>
<dbReference type="Gene3D" id="3.10.290.10">
    <property type="entry name" value="RNA-binding S4 domain"/>
    <property type="match status" value="1"/>
</dbReference>
<dbReference type="PROSITE" id="PS50889">
    <property type="entry name" value="S4"/>
    <property type="match status" value="1"/>
</dbReference>
<dbReference type="InterPro" id="IPR050343">
    <property type="entry name" value="RsuA_PseudoU_synthase"/>
</dbReference>
<evidence type="ECO:0000313" key="6">
    <source>
        <dbReference type="EMBL" id="KRK73391.1"/>
    </source>
</evidence>
<dbReference type="PROSITE" id="PS01149">
    <property type="entry name" value="PSI_RSU"/>
    <property type="match status" value="1"/>
</dbReference>
<dbReference type="GO" id="GO:0000455">
    <property type="term" value="P:enzyme-directed rRNA pseudouridine synthesis"/>
    <property type="evidence" value="ECO:0007669"/>
    <property type="project" value="UniProtKB-ARBA"/>
</dbReference>
<keyword evidence="3" id="KW-0694">RNA-binding</keyword>
<dbReference type="PANTHER" id="PTHR47683">
    <property type="entry name" value="PSEUDOURIDINE SYNTHASE FAMILY PROTEIN-RELATED"/>
    <property type="match status" value="1"/>
</dbReference>
<sequence>MTQQPTERLQKAIANAGVASRRAAEQLIATGRVTVNDVVVREMGVKVGPHDAIAVDGVPLSHPEHKYFLFYKPRRVVSTVHDDKHRRTVTDFFTDEQVRLYPVGRLDYDTSGLLIMTNDGEFANLLMHPKFRIEKKYVAKVQGIPTRTALAPMRQGMKIDGKKLAPGRYNILSSDKDKRTAVVELTIHQGVNHQVKNMFKALGYPVMKLSRVQYGPLNLDGLTSGDYRALKPREIQALRDLAAGQNQAETRRL</sequence>
<dbReference type="OrthoDB" id="9807213at2"/>
<dbReference type="InterPro" id="IPR018496">
    <property type="entry name" value="PsdUridine_synth_RsuA/RluB_CS"/>
</dbReference>
<evidence type="ECO:0000256" key="4">
    <source>
        <dbReference type="RuleBase" id="RU003887"/>
    </source>
</evidence>
<dbReference type="CDD" id="cd00165">
    <property type="entry name" value="S4"/>
    <property type="match status" value="1"/>
</dbReference>
<dbReference type="InterPro" id="IPR020103">
    <property type="entry name" value="PsdUridine_synth_cat_dom_sf"/>
</dbReference>